<proteinExistence type="predicted"/>
<evidence type="ECO:0000313" key="2">
    <source>
        <dbReference type="Proteomes" id="UP000470384"/>
    </source>
</evidence>
<dbReference type="EMBL" id="WXYQ01000001">
    <property type="protein sequence ID" value="NBG94230.1"/>
    <property type="molecule type" value="Genomic_DNA"/>
</dbReference>
<dbReference type="GeneID" id="300656286"/>
<dbReference type="AlphaFoldDB" id="A0A845Q7P4"/>
<dbReference type="Proteomes" id="UP000470384">
    <property type="component" value="Unassembled WGS sequence"/>
</dbReference>
<keyword evidence="2" id="KW-1185">Reference proteome</keyword>
<sequence length="98" mass="10926">MKRRVSADLSEVLKELGAAGIPTGIPASKISGLVGLVVSVTQGVLLVRKHDRLKKQLQSLTAEEIRRVRRVTNAEARQQDLRKLEMEIGNRLKARRCN</sequence>
<comment type="caution">
    <text evidence="1">The sequence shown here is derived from an EMBL/GenBank/DDBJ whole genome shotgun (WGS) entry which is preliminary data.</text>
</comment>
<protein>
    <submittedName>
        <fullName evidence="1">Uncharacterized protein</fullName>
    </submittedName>
</protein>
<accession>A0A845Q7P4</accession>
<dbReference type="RefSeq" id="WP_160586368.1">
    <property type="nucleotide sequence ID" value="NZ_BMHN01000001.1"/>
</dbReference>
<gene>
    <name evidence="1" type="ORF">GTQ45_00625</name>
</gene>
<reference evidence="1 2" key="1">
    <citation type="journal article" date="2016" name="Int. J. Syst. Evol. Microbiol.">
        <title>Pyruvatibacter mobilis gen. nov., sp. nov., a marine bacterium from the culture broth of Picochlorum sp. 122.</title>
        <authorList>
            <person name="Wang G."/>
            <person name="Tang M."/>
            <person name="Wu H."/>
            <person name="Dai S."/>
            <person name="Li T."/>
            <person name="Chen C."/>
            <person name="He H."/>
            <person name="Fan J."/>
            <person name="Xiang W."/>
            <person name="Li X."/>
        </authorList>
    </citation>
    <scope>NUCLEOTIDE SEQUENCE [LARGE SCALE GENOMIC DNA]</scope>
    <source>
        <strain evidence="1 2">GYP-11</strain>
    </source>
</reference>
<evidence type="ECO:0000313" key="1">
    <source>
        <dbReference type="EMBL" id="NBG94230.1"/>
    </source>
</evidence>
<name>A0A845Q7P4_9HYPH</name>
<organism evidence="1 2">
    <name type="scientific">Pyruvatibacter mobilis</name>
    <dbReference type="NCBI Taxonomy" id="1712261"/>
    <lineage>
        <taxon>Bacteria</taxon>
        <taxon>Pseudomonadati</taxon>
        <taxon>Pseudomonadota</taxon>
        <taxon>Alphaproteobacteria</taxon>
        <taxon>Hyphomicrobiales</taxon>
        <taxon>Parvibaculaceae</taxon>
        <taxon>Pyruvatibacter</taxon>
    </lineage>
</organism>